<proteinExistence type="predicted"/>
<dbReference type="PANTHER" id="PTHR48063">
    <property type="entry name" value="LRR RECEPTOR-LIKE KINASE"/>
    <property type="match status" value="1"/>
</dbReference>
<dbReference type="EMBL" id="BQKI01000075">
    <property type="protein sequence ID" value="GJN20826.1"/>
    <property type="molecule type" value="Genomic_DNA"/>
</dbReference>
<keyword evidence="4 10" id="KW-0812">Transmembrane</keyword>
<organism evidence="11 12">
    <name type="scientific">Eleusine coracana subsp. coracana</name>
    <dbReference type="NCBI Taxonomy" id="191504"/>
    <lineage>
        <taxon>Eukaryota</taxon>
        <taxon>Viridiplantae</taxon>
        <taxon>Streptophyta</taxon>
        <taxon>Embryophyta</taxon>
        <taxon>Tracheophyta</taxon>
        <taxon>Spermatophyta</taxon>
        <taxon>Magnoliopsida</taxon>
        <taxon>Liliopsida</taxon>
        <taxon>Poales</taxon>
        <taxon>Poaceae</taxon>
        <taxon>PACMAD clade</taxon>
        <taxon>Chloridoideae</taxon>
        <taxon>Cynodonteae</taxon>
        <taxon>Eleusininae</taxon>
        <taxon>Eleusine</taxon>
    </lineage>
</organism>
<dbReference type="Proteomes" id="UP001054889">
    <property type="component" value="Unassembled WGS sequence"/>
</dbReference>
<dbReference type="GO" id="GO:0016020">
    <property type="term" value="C:membrane"/>
    <property type="evidence" value="ECO:0007669"/>
    <property type="project" value="UniProtKB-SubCell"/>
</dbReference>
<name>A0AAV5EED5_ELECO</name>
<dbReference type="SUPFAM" id="SSF52058">
    <property type="entry name" value="L domain-like"/>
    <property type="match status" value="1"/>
</dbReference>
<evidence type="ECO:0000256" key="9">
    <source>
        <dbReference type="ARBA" id="ARBA00023180"/>
    </source>
</evidence>
<dbReference type="PRINTS" id="PR00019">
    <property type="entry name" value="LEURICHRPT"/>
</dbReference>
<sequence length="202" mass="23089">MNNFFREQLSFREQLRFRDRYRISLSDGIPEEPTYLHGLRFLNLSRNNLSGSIPEKIGVLKLLESLDLSLNELSGVIPQSISDLSSLSTLNLSSNRLWGRIPTGSQLQTLVDPSIYSNNVGLCGFPLNIECSEGSWSAPMSENREELAGLFYSVILGIVFGYWIWFGALIFLESWRFSFFHFVDRSVTKPMQKILYISCTEK</sequence>
<evidence type="ECO:0000256" key="7">
    <source>
        <dbReference type="ARBA" id="ARBA00022989"/>
    </source>
</evidence>
<dbReference type="InterPro" id="IPR001611">
    <property type="entry name" value="Leu-rich_rpt"/>
</dbReference>
<evidence type="ECO:0000256" key="10">
    <source>
        <dbReference type="SAM" id="Phobius"/>
    </source>
</evidence>
<keyword evidence="12" id="KW-1185">Reference proteome</keyword>
<comment type="subcellular location">
    <subcellularLocation>
        <location evidence="1">Membrane</location>
        <topology evidence="1">Single-pass type I membrane protein</topology>
    </subcellularLocation>
</comment>
<keyword evidence="5" id="KW-0732">Signal</keyword>
<keyword evidence="3" id="KW-0433">Leucine-rich repeat</keyword>
<protein>
    <submittedName>
        <fullName evidence="11">Uncharacterized protein</fullName>
    </submittedName>
</protein>
<comment type="caution">
    <text evidence="11">The sequence shown here is derived from an EMBL/GenBank/DDBJ whole genome shotgun (WGS) entry which is preliminary data.</text>
</comment>
<dbReference type="Pfam" id="PF13855">
    <property type="entry name" value="LRR_8"/>
    <property type="match status" value="1"/>
</dbReference>
<evidence type="ECO:0000256" key="6">
    <source>
        <dbReference type="ARBA" id="ARBA00022737"/>
    </source>
</evidence>
<dbReference type="FunFam" id="3.80.10.10:FF:000722">
    <property type="entry name" value="Leucine-rich repeat receptor-like protein kinase"/>
    <property type="match status" value="1"/>
</dbReference>
<keyword evidence="9" id="KW-0325">Glycoprotein</keyword>
<dbReference type="PANTHER" id="PTHR48063:SF112">
    <property type="entry name" value="RECEPTOR LIKE PROTEIN 30-LIKE"/>
    <property type="match status" value="1"/>
</dbReference>
<reference evidence="11" key="2">
    <citation type="submission" date="2021-12" db="EMBL/GenBank/DDBJ databases">
        <title>Resequencing data analysis of finger millet.</title>
        <authorList>
            <person name="Hatakeyama M."/>
            <person name="Aluri S."/>
            <person name="Balachadran M.T."/>
            <person name="Sivarajan S.R."/>
            <person name="Poveda L."/>
            <person name="Shimizu-Inatsugi R."/>
            <person name="Schlapbach R."/>
            <person name="Sreeman S.M."/>
            <person name="Shimizu K.K."/>
        </authorList>
    </citation>
    <scope>NUCLEOTIDE SEQUENCE</scope>
</reference>
<evidence type="ECO:0000256" key="2">
    <source>
        <dbReference type="ARBA" id="ARBA00022553"/>
    </source>
</evidence>
<gene>
    <name evidence="11" type="primary">gb08251</name>
    <name evidence="11" type="ORF">PR202_gb08251</name>
</gene>
<dbReference type="AlphaFoldDB" id="A0AAV5EED5"/>
<evidence type="ECO:0000313" key="11">
    <source>
        <dbReference type="EMBL" id="GJN20826.1"/>
    </source>
</evidence>
<keyword evidence="8 10" id="KW-0472">Membrane</keyword>
<dbReference type="Gene3D" id="3.80.10.10">
    <property type="entry name" value="Ribonuclease Inhibitor"/>
    <property type="match status" value="1"/>
</dbReference>
<dbReference type="InterPro" id="IPR032675">
    <property type="entry name" value="LRR_dom_sf"/>
</dbReference>
<evidence type="ECO:0000256" key="1">
    <source>
        <dbReference type="ARBA" id="ARBA00004479"/>
    </source>
</evidence>
<evidence type="ECO:0000256" key="5">
    <source>
        <dbReference type="ARBA" id="ARBA00022729"/>
    </source>
</evidence>
<keyword evidence="6" id="KW-0677">Repeat</keyword>
<evidence type="ECO:0000313" key="12">
    <source>
        <dbReference type="Proteomes" id="UP001054889"/>
    </source>
</evidence>
<evidence type="ECO:0000256" key="4">
    <source>
        <dbReference type="ARBA" id="ARBA00022692"/>
    </source>
</evidence>
<evidence type="ECO:0000256" key="8">
    <source>
        <dbReference type="ARBA" id="ARBA00023136"/>
    </source>
</evidence>
<keyword evidence="2" id="KW-0597">Phosphoprotein</keyword>
<accession>A0AAV5EED5</accession>
<keyword evidence="7 10" id="KW-1133">Transmembrane helix</keyword>
<reference evidence="11" key="1">
    <citation type="journal article" date="2018" name="DNA Res.">
        <title>Multiple hybrid de novo genome assembly of finger millet, an orphan allotetraploid crop.</title>
        <authorList>
            <person name="Hatakeyama M."/>
            <person name="Aluri S."/>
            <person name="Balachadran M.T."/>
            <person name="Sivarajan S.R."/>
            <person name="Patrignani A."/>
            <person name="Gruter S."/>
            <person name="Poveda L."/>
            <person name="Shimizu-Inatsugi R."/>
            <person name="Baeten J."/>
            <person name="Francoijs K.J."/>
            <person name="Nataraja K.N."/>
            <person name="Reddy Y.A.N."/>
            <person name="Phadnis S."/>
            <person name="Ravikumar R.L."/>
            <person name="Schlapbach R."/>
            <person name="Sreeman S.M."/>
            <person name="Shimizu K.K."/>
        </authorList>
    </citation>
    <scope>NUCLEOTIDE SEQUENCE</scope>
</reference>
<feature type="transmembrane region" description="Helical" evidence="10">
    <location>
        <begin position="150"/>
        <end position="172"/>
    </location>
</feature>
<evidence type="ECO:0000256" key="3">
    <source>
        <dbReference type="ARBA" id="ARBA00022614"/>
    </source>
</evidence>
<dbReference type="InterPro" id="IPR046956">
    <property type="entry name" value="RLP23-like"/>
</dbReference>